<reference evidence="2 3" key="1">
    <citation type="submission" date="2019-01" db="EMBL/GenBank/DDBJ databases">
        <title>Zoogloea oleivorans genome sequencing and assembly.</title>
        <authorList>
            <person name="Tancsics A."/>
            <person name="Farkas M."/>
            <person name="Kriszt B."/>
            <person name="Maroti G."/>
            <person name="Horvath B."/>
        </authorList>
    </citation>
    <scope>NUCLEOTIDE SEQUENCE [LARGE SCALE GENOMIC DNA]</scope>
    <source>
        <strain evidence="2 3">Buc</strain>
    </source>
</reference>
<dbReference type="AlphaFoldDB" id="A0A6C2CZE4"/>
<sequence>MKARPHSRRERSIPHWCLAVLSASIGSMAFAQQTQIIPSVSLTETITDNVSLKRSSEAESEMITQVIPNIVATTKGGRVEGSMQAALSSAFYANDGGRNRNYLTLNGMAKVEAWEKRGFIDLSATVSREALSALGPKSGDTVTGTANQGEVRNVVISPYLTGRFGATGKANLRYTHSETDSSSSTLQKMQRDAISINLADPRAFGASGWTLAFTDSLDQTANRRDLKTQNARLTGLLQVDPQLVLRLVVGSESNNYRSDDVTRSTIMGVGADLSVSPLTKFSGLWEDRFFGPGYSFTAEHRRGFLLFTGSYSKDVSTTSQSLTGTTFFNTYDFLMAALQGQYPNETERAIQVRTYMADRQLPERFGASQAVLSNGMFLDRRIRFGVSLTGDRNSLLFSGFRSQRNNLTDQSFTLGGDFQQADRVNETGGSVTLSHRLTPLTSANVGLTLTRSHRDSTSAAASQANRSRIFTAALITRFTPKTSGTLNFRNNRGEGLTAYTENALIGSLSIRF</sequence>
<organism evidence="2 3">
    <name type="scientific">Zoogloea oleivorans</name>
    <dbReference type="NCBI Taxonomy" id="1552750"/>
    <lineage>
        <taxon>Bacteria</taxon>
        <taxon>Pseudomonadati</taxon>
        <taxon>Pseudomonadota</taxon>
        <taxon>Betaproteobacteria</taxon>
        <taxon>Rhodocyclales</taxon>
        <taxon>Zoogloeaceae</taxon>
        <taxon>Zoogloea</taxon>
    </lineage>
</organism>
<protein>
    <submittedName>
        <fullName evidence="2">TIGR03016 family PEP-CTERM system-associated outer membrane protein</fullName>
    </submittedName>
</protein>
<dbReference type="RefSeq" id="WP_148578845.1">
    <property type="nucleotide sequence ID" value="NZ_SDKK01000008.1"/>
</dbReference>
<dbReference type="OrthoDB" id="8522878at2"/>
<accession>A0A6C2CZE4</accession>
<keyword evidence="3" id="KW-1185">Reference proteome</keyword>
<feature type="signal peptide" evidence="1">
    <location>
        <begin position="1"/>
        <end position="31"/>
    </location>
</feature>
<name>A0A6C2CZE4_9RHOO</name>
<dbReference type="InterPro" id="IPR017467">
    <property type="entry name" value="CHP03016_PEP-CTERM"/>
</dbReference>
<dbReference type="Proteomes" id="UP000389128">
    <property type="component" value="Unassembled WGS sequence"/>
</dbReference>
<evidence type="ECO:0000256" key="1">
    <source>
        <dbReference type="SAM" id="SignalP"/>
    </source>
</evidence>
<dbReference type="NCBIfam" id="TIGR03016">
    <property type="entry name" value="pepcterm_hypo_1"/>
    <property type="match status" value="1"/>
</dbReference>
<proteinExistence type="predicted"/>
<evidence type="ECO:0000313" key="3">
    <source>
        <dbReference type="Proteomes" id="UP000389128"/>
    </source>
</evidence>
<dbReference type="EMBL" id="SDKK01000008">
    <property type="protein sequence ID" value="TYC58785.1"/>
    <property type="molecule type" value="Genomic_DNA"/>
</dbReference>
<comment type="caution">
    <text evidence="2">The sequence shown here is derived from an EMBL/GenBank/DDBJ whole genome shotgun (WGS) entry which is preliminary data.</text>
</comment>
<evidence type="ECO:0000313" key="2">
    <source>
        <dbReference type="EMBL" id="TYC58785.1"/>
    </source>
</evidence>
<feature type="chain" id="PRO_5025537707" evidence="1">
    <location>
        <begin position="32"/>
        <end position="512"/>
    </location>
</feature>
<gene>
    <name evidence="2" type="ORF">ETQ85_09635</name>
</gene>
<keyword evidence="1" id="KW-0732">Signal</keyword>